<feature type="zinc finger region" description="CHC2-type" evidence="12 14">
    <location>
        <begin position="36"/>
        <end position="60"/>
    </location>
</feature>
<dbReference type="SMART" id="SM00400">
    <property type="entry name" value="ZnF_CHCC"/>
    <property type="match status" value="1"/>
</dbReference>
<reference evidence="15" key="1">
    <citation type="journal article" date="2020" name="mSystems">
        <title>Genome- and Community-Level Interaction Insights into Carbon Utilization and Element Cycling Functions of Hydrothermarchaeota in Hydrothermal Sediment.</title>
        <authorList>
            <person name="Zhou Z."/>
            <person name="Liu Y."/>
            <person name="Xu W."/>
            <person name="Pan J."/>
            <person name="Luo Z.H."/>
            <person name="Li M."/>
        </authorList>
    </citation>
    <scope>NUCLEOTIDE SEQUENCE [LARGE SCALE GENOMIC DNA]</scope>
    <source>
        <strain evidence="15">SpSt-222</strain>
    </source>
</reference>
<dbReference type="InterPro" id="IPR006171">
    <property type="entry name" value="TOPRIM_dom"/>
</dbReference>
<dbReference type="InterPro" id="IPR030846">
    <property type="entry name" value="DnaG_bac"/>
</dbReference>
<protein>
    <recommendedName>
        <fullName evidence="12 13">DNA primase</fullName>
        <ecNumber evidence="12">2.7.7.101</ecNumber>
    </recommendedName>
</protein>
<dbReference type="GO" id="GO:1990077">
    <property type="term" value="C:primosome complex"/>
    <property type="evidence" value="ECO:0007669"/>
    <property type="project" value="UniProtKB-KW"/>
</dbReference>
<dbReference type="InterPro" id="IPR037068">
    <property type="entry name" value="DNA_primase_core_N_sf"/>
</dbReference>
<evidence type="ECO:0000256" key="5">
    <source>
        <dbReference type="ARBA" id="ARBA00022705"/>
    </source>
</evidence>
<evidence type="ECO:0000256" key="13">
    <source>
        <dbReference type="PIRNR" id="PIRNR002811"/>
    </source>
</evidence>
<keyword evidence="3 12" id="KW-0808">Transferase</keyword>
<evidence type="ECO:0000256" key="14">
    <source>
        <dbReference type="PIRSR" id="PIRSR002811-1"/>
    </source>
</evidence>
<dbReference type="Pfam" id="PF10410">
    <property type="entry name" value="DnaB_bind"/>
    <property type="match status" value="1"/>
</dbReference>
<organism evidence="15">
    <name type="scientific">Thermomicrobium roseum</name>
    <dbReference type="NCBI Taxonomy" id="500"/>
    <lineage>
        <taxon>Bacteria</taxon>
        <taxon>Pseudomonadati</taxon>
        <taxon>Thermomicrobiota</taxon>
        <taxon>Thermomicrobia</taxon>
        <taxon>Thermomicrobiales</taxon>
        <taxon>Thermomicrobiaceae</taxon>
        <taxon>Thermomicrobium</taxon>
    </lineage>
</organism>
<dbReference type="InterPro" id="IPR006295">
    <property type="entry name" value="DNA_primase_DnaG"/>
</dbReference>
<comment type="function">
    <text evidence="12 13">RNA polymerase that catalyzes the synthesis of short RNA molecules used as primers for DNA polymerase during DNA replication.</text>
</comment>
<evidence type="ECO:0000256" key="6">
    <source>
        <dbReference type="ARBA" id="ARBA00022723"/>
    </source>
</evidence>
<gene>
    <name evidence="12" type="primary">dnaG</name>
    <name evidence="15" type="ORF">ENP47_02460</name>
</gene>
<evidence type="ECO:0000256" key="7">
    <source>
        <dbReference type="ARBA" id="ARBA00022771"/>
    </source>
</evidence>
<comment type="similarity">
    <text evidence="12 13">Belongs to the DnaG primase family.</text>
</comment>
<dbReference type="PANTHER" id="PTHR30313:SF2">
    <property type="entry name" value="DNA PRIMASE"/>
    <property type="match status" value="1"/>
</dbReference>
<dbReference type="InterPro" id="IPR034151">
    <property type="entry name" value="TOPRIM_DnaG_bac"/>
</dbReference>
<comment type="caution">
    <text evidence="15">The sequence shown here is derived from an EMBL/GenBank/DDBJ whole genome shotgun (WGS) entry which is preliminary data.</text>
</comment>
<dbReference type="GO" id="GO:0003677">
    <property type="term" value="F:DNA binding"/>
    <property type="evidence" value="ECO:0007669"/>
    <property type="project" value="UniProtKB-KW"/>
</dbReference>
<dbReference type="FunFam" id="3.90.980.10:FF:000001">
    <property type="entry name" value="DNA primase"/>
    <property type="match status" value="1"/>
</dbReference>
<evidence type="ECO:0000256" key="10">
    <source>
        <dbReference type="ARBA" id="ARBA00023125"/>
    </source>
</evidence>
<dbReference type="Gene3D" id="3.40.1360.10">
    <property type="match status" value="1"/>
</dbReference>
<evidence type="ECO:0000256" key="9">
    <source>
        <dbReference type="ARBA" id="ARBA00022842"/>
    </source>
</evidence>
<dbReference type="InterPro" id="IPR019475">
    <property type="entry name" value="DNA_primase_DnaB-bd"/>
</dbReference>
<dbReference type="EMBL" id="DSJL01000007">
    <property type="protein sequence ID" value="HEF64459.1"/>
    <property type="molecule type" value="Genomic_DNA"/>
</dbReference>
<evidence type="ECO:0000256" key="8">
    <source>
        <dbReference type="ARBA" id="ARBA00022833"/>
    </source>
</evidence>
<comment type="catalytic activity">
    <reaction evidence="12">
        <text>ssDNA + n NTP = ssDNA/pppN(pN)n-1 hybrid + (n-1) diphosphate.</text>
        <dbReference type="EC" id="2.7.7.101"/>
    </reaction>
</comment>
<dbReference type="AlphaFoldDB" id="A0A7C1FYZ2"/>
<dbReference type="GO" id="GO:0003899">
    <property type="term" value="F:DNA-directed RNA polymerase activity"/>
    <property type="evidence" value="ECO:0007669"/>
    <property type="project" value="UniProtKB-UniRule"/>
</dbReference>
<dbReference type="EC" id="2.7.7.101" evidence="12"/>
<keyword evidence="7 12" id="KW-0863">Zinc-finger</keyword>
<dbReference type="GO" id="GO:0000428">
    <property type="term" value="C:DNA-directed RNA polymerase complex"/>
    <property type="evidence" value="ECO:0007669"/>
    <property type="project" value="UniProtKB-KW"/>
</dbReference>
<dbReference type="PROSITE" id="PS50880">
    <property type="entry name" value="TOPRIM"/>
    <property type="match status" value="1"/>
</dbReference>
<name>A0A7C1FYZ2_THERO</name>
<comment type="subunit">
    <text evidence="12">Monomer. Interacts with DnaB.</text>
</comment>
<evidence type="ECO:0000256" key="3">
    <source>
        <dbReference type="ARBA" id="ARBA00022679"/>
    </source>
</evidence>
<evidence type="ECO:0000256" key="12">
    <source>
        <dbReference type="HAMAP-Rule" id="MF_00974"/>
    </source>
</evidence>
<dbReference type="CDD" id="cd03364">
    <property type="entry name" value="TOPRIM_DnaG_primases"/>
    <property type="match status" value="1"/>
</dbReference>
<dbReference type="Pfam" id="PF01807">
    <property type="entry name" value="Zn_ribbon_DnaG"/>
    <property type="match status" value="1"/>
</dbReference>
<sequence length="616" mass="69971">MGREDVERVREAIDIVELIGNYLPLQKAGKNFKALCPFHQEKTPSFYVFPETQSFYCFGCGASGDAITFLMRTEHLNFREALERLAERAGITLTPLRPADRVEDERRQRLVELNRLAAAWFSHVLWSTAFGEPARDYLARRGVDRATAERFGLGFAPEASTALLRYLTRHGASPEELVEAGLVVRREDGSVSDRFRNRLIFPIRDQQGHVLGFGGRTLGDAHPKYLNSPQTLLFDKGRVLYAIDLAEESIRQQRTVIVVEGYLDAITAHQFGYTNTVASLGTALTERQARQLRKLADRILLALDADTAGRQATLRGLELLRTTLADQERPVADPRQLIRFERTLGIELSVIVLPEGYDPDDLIRTDRARWDHALAQPVPLVDYYLDVLLGEQRPADSRAATEFLQRVAPVLTELGDPVQIDLYTRFIARRLQLPEETVRRALATYRRRPLSAVKAPTNPSAGTRPLTPEQQFVALLLRYPEVARGLAAELDDETLLDAQHRELLGLVLVGRTLEDTDIPEELRHYAQTLRERIAAQPELPLPLARQAIRDAFRRLRRERHDERLRSLLSEVRAAEESGDRAALRTALELVEALKQRFPEFYPEPSPYFRDTRDPVT</sequence>
<evidence type="ECO:0000256" key="11">
    <source>
        <dbReference type="ARBA" id="ARBA00023163"/>
    </source>
</evidence>
<dbReference type="PIRSF" id="PIRSF002811">
    <property type="entry name" value="DnaG"/>
    <property type="match status" value="1"/>
</dbReference>
<dbReference type="SUPFAM" id="SSF56731">
    <property type="entry name" value="DNA primase core"/>
    <property type="match status" value="1"/>
</dbReference>
<keyword evidence="10 12" id="KW-0238">DNA-binding</keyword>
<dbReference type="InterPro" id="IPR050219">
    <property type="entry name" value="DnaG_primase"/>
</dbReference>
<proteinExistence type="inferred from homology"/>
<keyword evidence="4 12" id="KW-0548">Nucleotidyltransferase</keyword>
<keyword evidence="5 12" id="KW-0235">DNA replication</keyword>
<dbReference type="FunFam" id="3.90.580.10:FF:000001">
    <property type="entry name" value="DNA primase"/>
    <property type="match status" value="1"/>
</dbReference>
<dbReference type="Gene3D" id="3.90.980.10">
    <property type="entry name" value="DNA primase, catalytic core, N-terminal domain"/>
    <property type="match status" value="1"/>
</dbReference>
<dbReference type="InterPro" id="IPR013264">
    <property type="entry name" value="DNAG_N"/>
</dbReference>
<evidence type="ECO:0000256" key="4">
    <source>
        <dbReference type="ARBA" id="ARBA00022695"/>
    </source>
</evidence>
<dbReference type="Pfam" id="PF08275">
    <property type="entry name" value="DNAG_N"/>
    <property type="match status" value="1"/>
</dbReference>
<keyword evidence="1 12" id="KW-0240">DNA-directed RNA polymerase</keyword>
<dbReference type="Pfam" id="PF13155">
    <property type="entry name" value="Toprim_2"/>
    <property type="match status" value="1"/>
</dbReference>
<dbReference type="NCBIfam" id="TIGR01391">
    <property type="entry name" value="dnaG"/>
    <property type="match status" value="1"/>
</dbReference>
<dbReference type="GO" id="GO:0006269">
    <property type="term" value="P:DNA replication, synthesis of primer"/>
    <property type="evidence" value="ECO:0007669"/>
    <property type="project" value="UniProtKB-UniRule"/>
</dbReference>
<dbReference type="SUPFAM" id="SSF57783">
    <property type="entry name" value="Zinc beta-ribbon"/>
    <property type="match status" value="1"/>
</dbReference>
<keyword evidence="9" id="KW-0460">Magnesium</keyword>
<accession>A0A7C1FYZ2</accession>
<dbReference type="SMART" id="SM00493">
    <property type="entry name" value="TOPRIM"/>
    <property type="match status" value="1"/>
</dbReference>
<comment type="cofactor">
    <cofactor evidence="12 13 14">
        <name>Zn(2+)</name>
        <dbReference type="ChEBI" id="CHEBI:29105"/>
    </cofactor>
    <text evidence="12 13 14">Binds 1 zinc ion per monomer.</text>
</comment>
<comment type="domain">
    <text evidence="12">Contains an N-terminal zinc-binding domain, a central core domain that contains the primase activity, and a C-terminal DnaB-binding domain.</text>
</comment>
<evidence type="ECO:0000313" key="15">
    <source>
        <dbReference type="EMBL" id="HEF64459.1"/>
    </source>
</evidence>
<dbReference type="Gene3D" id="3.90.580.10">
    <property type="entry name" value="Zinc finger, CHC2-type domain"/>
    <property type="match status" value="1"/>
</dbReference>
<keyword evidence="11 12" id="KW-0804">Transcription</keyword>
<dbReference type="HAMAP" id="MF_00974">
    <property type="entry name" value="DNA_primase_DnaG"/>
    <property type="match status" value="1"/>
</dbReference>
<dbReference type="InterPro" id="IPR036977">
    <property type="entry name" value="DNA_primase_Znf_CHC2"/>
</dbReference>
<evidence type="ECO:0000256" key="2">
    <source>
        <dbReference type="ARBA" id="ARBA00022515"/>
    </source>
</evidence>
<dbReference type="GO" id="GO:0008270">
    <property type="term" value="F:zinc ion binding"/>
    <property type="evidence" value="ECO:0007669"/>
    <property type="project" value="UniProtKB-UniRule"/>
</dbReference>
<keyword evidence="8 12" id="KW-0862">Zinc</keyword>
<keyword evidence="2 12" id="KW-0639">Primosome</keyword>
<evidence type="ECO:0000256" key="1">
    <source>
        <dbReference type="ARBA" id="ARBA00022478"/>
    </source>
</evidence>
<keyword evidence="6 12" id="KW-0479">Metal-binding</keyword>
<dbReference type="GO" id="GO:0005737">
    <property type="term" value="C:cytoplasm"/>
    <property type="evidence" value="ECO:0007669"/>
    <property type="project" value="TreeGrafter"/>
</dbReference>
<dbReference type="InterPro" id="IPR002694">
    <property type="entry name" value="Znf_CHC2"/>
</dbReference>
<dbReference type="PANTHER" id="PTHR30313">
    <property type="entry name" value="DNA PRIMASE"/>
    <property type="match status" value="1"/>
</dbReference>